<dbReference type="FunCoup" id="A0A397RS71">
    <property type="interactions" value="83"/>
</dbReference>
<keyword evidence="10" id="KW-1185">Reference proteome</keyword>
<feature type="domain" description="ABC transmembrane type-1" evidence="8">
    <location>
        <begin position="96"/>
        <end position="296"/>
    </location>
</feature>
<keyword evidence="5 7" id="KW-1133">Transmembrane helix</keyword>
<keyword evidence="4 7" id="KW-0812">Transmembrane</keyword>
<organism evidence="9 10">
    <name type="scientific">Anaeroplasma bactoclasticum</name>
    <dbReference type="NCBI Taxonomy" id="2088"/>
    <lineage>
        <taxon>Bacteria</taxon>
        <taxon>Bacillati</taxon>
        <taxon>Mycoplasmatota</taxon>
        <taxon>Mollicutes</taxon>
        <taxon>Anaeroplasmatales</taxon>
        <taxon>Anaeroplasmataceae</taxon>
        <taxon>Anaeroplasma</taxon>
    </lineage>
</organism>
<evidence type="ECO:0000256" key="1">
    <source>
        <dbReference type="ARBA" id="ARBA00004651"/>
    </source>
</evidence>
<comment type="caution">
    <text evidence="9">The sequence shown here is derived from an EMBL/GenBank/DDBJ whole genome shotgun (WGS) entry which is preliminary data.</text>
</comment>
<comment type="subcellular location">
    <subcellularLocation>
        <location evidence="1 7">Cell membrane</location>
        <topology evidence="1 7">Multi-pass membrane protein</topology>
    </subcellularLocation>
</comment>
<dbReference type="RefSeq" id="WP_119016513.1">
    <property type="nucleotide sequence ID" value="NZ_QXEV01000016.1"/>
</dbReference>
<dbReference type="AlphaFoldDB" id="A0A397RS71"/>
<reference evidence="9 10" key="1">
    <citation type="submission" date="2018-08" db="EMBL/GenBank/DDBJ databases">
        <title>Genomic Encyclopedia of Archaeal and Bacterial Type Strains, Phase II (KMG-II): from individual species to whole genera.</title>
        <authorList>
            <person name="Goeker M."/>
        </authorList>
    </citation>
    <scope>NUCLEOTIDE SEQUENCE [LARGE SCALE GENOMIC DNA]</scope>
    <source>
        <strain evidence="9 10">ATCC 27112</strain>
    </source>
</reference>
<evidence type="ECO:0000256" key="3">
    <source>
        <dbReference type="ARBA" id="ARBA00022475"/>
    </source>
</evidence>
<evidence type="ECO:0000259" key="8">
    <source>
        <dbReference type="PROSITE" id="PS50928"/>
    </source>
</evidence>
<feature type="transmembrane region" description="Helical" evidence="7">
    <location>
        <begin position="32"/>
        <end position="54"/>
    </location>
</feature>
<dbReference type="Pfam" id="PF00528">
    <property type="entry name" value="BPD_transp_1"/>
    <property type="match status" value="1"/>
</dbReference>
<dbReference type="PROSITE" id="PS50928">
    <property type="entry name" value="ABC_TM1"/>
    <property type="match status" value="1"/>
</dbReference>
<feature type="transmembrane region" description="Helical" evidence="7">
    <location>
        <begin position="95"/>
        <end position="119"/>
    </location>
</feature>
<sequence>MEATNVKASPEKTGLDIEKEKRKQKALDITKATGAYLFLTICAFFAFLPFYWMIISSLKTEDEYRLTTPTFFPKEFKWQNYSYMLTNVNNKFGQALFNTVLIGVVSTIFGIVVIILTAYALARIEFKGKGILFSLMLGTMMIPGELYTITNYVTVSKLGWTNTYIVMILPFLVSIYYIYLLRNTFKSIPESLYKAAKVDGCGNMRFLVKVMIPLAAPTLISITLLKFIATWNSYIWPRLVNTEDYHLISNWMTSGFSNDGTLYPTNLWPKGDSLTTLRMCAACLVSFPLFILFMFFRKYIMHGVSKSGTKG</sequence>
<evidence type="ECO:0000256" key="5">
    <source>
        <dbReference type="ARBA" id="ARBA00022989"/>
    </source>
</evidence>
<keyword evidence="2 7" id="KW-0813">Transport</keyword>
<proteinExistence type="inferred from homology"/>
<dbReference type="SUPFAM" id="SSF161098">
    <property type="entry name" value="MetI-like"/>
    <property type="match status" value="1"/>
</dbReference>
<evidence type="ECO:0000313" key="10">
    <source>
        <dbReference type="Proteomes" id="UP000266506"/>
    </source>
</evidence>
<dbReference type="EMBL" id="QXEV01000016">
    <property type="protein sequence ID" value="RIA75566.1"/>
    <property type="molecule type" value="Genomic_DNA"/>
</dbReference>
<evidence type="ECO:0000256" key="7">
    <source>
        <dbReference type="RuleBase" id="RU363032"/>
    </source>
</evidence>
<comment type="similarity">
    <text evidence="7">Belongs to the binding-protein-dependent transport system permease family.</text>
</comment>
<dbReference type="Proteomes" id="UP000266506">
    <property type="component" value="Unassembled WGS sequence"/>
</dbReference>
<dbReference type="InterPro" id="IPR035906">
    <property type="entry name" value="MetI-like_sf"/>
</dbReference>
<evidence type="ECO:0000256" key="4">
    <source>
        <dbReference type="ARBA" id="ARBA00022692"/>
    </source>
</evidence>
<accession>A0A397RS71</accession>
<keyword evidence="9" id="KW-0762">Sugar transport</keyword>
<protein>
    <submittedName>
        <fullName evidence="9">Multiple sugar transport system permease protein</fullName>
    </submittedName>
</protein>
<dbReference type="OrthoDB" id="9787837at2"/>
<dbReference type="GO" id="GO:0055085">
    <property type="term" value="P:transmembrane transport"/>
    <property type="evidence" value="ECO:0007669"/>
    <property type="project" value="InterPro"/>
</dbReference>
<dbReference type="CDD" id="cd06261">
    <property type="entry name" value="TM_PBP2"/>
    <property type="match status" value="1"/>
</dbReference>
<dbReference type="PANTHER" id="PTHR43744">
    <property type="entry name" value="ABC TRANSPORTER PERMEASE PROTEIN MG189-RELATED-RELATED"/>
    <property type="match status" value="1"/>
</dbReference>
<evidence type="ECO:0000256" key="2">
    <source>
        <dbReference type="ARBA" id="ARBA00022448"/>
    </source>
</evidence>
<feature type="transmembrane region" description="Helical" evidence="7">
    <location>
        <begin position="276"/>
        <end position="296"/>
    </location>
</feature>
<dbReference type="GO" id="GO:0005886">
    <property type="term" value="C:plasma membrane"/>
    <property type="evidence" value="ECO:0007669"/>
    <property type="project" value="UniProtKB-SubCell"/>
</dbReference>
<dbReference type="Gene3D" id="1.10.3720.10">
    <property type="entry name" value="MetI-like"/>
    <property type="match status" value="1"/>
</dbReference>
<dbReference type="PANTHER" id="PTHR43744:SF12">
    <property type="entry name" value="ABC TRANSPORTER PERMEASE PROTEIN MG189-RELATED"/>
    <property type="match status" value="1"/>
</dbReference>
<dbReference type="InParanoid" id="A0A397RS71"/>
<evidence type="ECO:0000313" key="9">
    <source>
        <dbReference type="EMBL" id="RIA75566.1"/>
    </source>
</evidence>
<feature type="transmembrane region" description="Helical" evidence="7">
    <location>
        <begin position="164"/>
        <end position="185"/>
    </location>
</feature>
<evidence type="ECO:0000256" key="6">
    <source>
        <dbReference type="ARBA" id="ARBA00023136"/>
    </source>
</evidence>
<feature type="transmembrane region" description="Helical" evidence="7">
    <location>
        <begin position="206"/>
        <end position="229"/>
    </location>
</feature>
<gene>
    <name evidence="9" type="ORF">EI71_01385</name>
</gene>
<feature type="transmembrane region" description="Helical" evidence="7">
    <location>
        <begin position="131"/>
        <end position="152"/>
    </location>
</feature>
<keyword evidence="6 7" id="KW-0472">Membrane</keyword>
<name>A0A397RS71_9MOLU</name>
<keyword evidence="3" id="KW-1003">Cell membrane</keyword>
<dbReference type="InterPro" id="IPR000515">
    <property type="entry name" value="MetI-like"/>
</dbReference>